<organism evidence="1 2">
    <name type="scientific">Chryseolinea soli</name>
    <dbReference type="NCBI Taxonomy" id="2321403"/>
    <lineage>
        <taxon>Bacteria</taxon>
        <taxon>Pseudomonadati</taxon>
        <taxon>Bacteroidota</taxon>
        <taxon>Cytophagia</taxon>
        <taxon>Cytophagales</taxon>
        <taxon>Fulvivirgaceae</taxon>
        <taxon>Chryseolinea</taxon>
    </lineage>
</organism>
<dbReference type="EMBL" id="CP032382">
    <property type="protein sequence ID" value="AYB34965.1"/>
    <property type="molecule type" value="Genomic_DNA"/>
</dbReference>
<evidence type="ECO:0000313" key="1">
    <source>
        <dbReference type="EMBL" id="AYB34965.1"/>
    </source>
</evidence>
<evidence type="ECO:0000313" key="2">
    <source>
        <dbReference type="Proteomes" id="UP000266183"/>
    </source>
</evidence>
<reference evidence="2" key="1">
    <citation type="submission" date="2018-09" db="EMBL/GenBank/DDBJ databases">
        <title>Chryseolinea sp. KIS68-18 isolated from soil.</title>
        <authorList>
            <person name="Weon H.-Y."/>
            <person name="Kwon S.-W."/>
            <person name="Lee S.A."/>
        </authorList>
    </citation>
    <scope>NUCLEOTIDE SEQUENCE [LARGE SCALE GENOMIC DNA]</scope>
    <source>
        <strain evidence="2">KIS68-18</strain>
    </source>
</reference>
<dbReference type="Proteomes" id="UP000266183">
    <property type="component" value="Chromosome"/>
</dbReference>
<dbReference type="KEGG" id="chk:D4L85_32225"/>
<sequence length="160" mass="18073">MRKTILIPTDFTITPLLLLKHAAATSTVALDVIFLYCTSLPDSITELLFYSPKKILEAAVTKEFSDACAVMQNKYPQRIHSIRFELFHGRSKDAFETMAEMNEVDETFIARASTIPSHKNNFDPTPLIRRSHGMVTEVDLESYEYIPEKDLLTGLFVGAV</sequence>
<evidence type="ECO:0008006" key="3">
    <source>
        <dbReference type="Google" id="ProtNLM"/>
    </source>
</evidence>
<proteinExistence type="predicted"/>
<name>A0A385SY25_9BACT</name>
<protein>
    <recommendedName>
        <fullName evidence="3">Universal stress protein</fullName>
    </recommendedName>
</protein>
<keyword evidence="2" id="KW-1185">Reference proteome</keyword>
<accession>A0A385SY25</accession>
<gene>
    <name evidence="1" type="ORF">D4L85_32225</name>
</gene>
<dbReference type="RefSeq" id="WP_119758218.1">
    <property type="nucleotide sequence ID" value="NZ_CP032382.1"/>
</dbReference>
<dbReference type="OrthoDB" id="893860at2"/>
<dbReference type="AlphaFoldDB" id="A0A385SY25"/>